<keyword evidence="2" id="KW-1185">Reference proteome</keyword>
<gene>
    <name evidence="1" type="ORF">ATSB10_08260</name>
</gene>
<dbReference type="OrthoDB" id="8606883at2"/>
<dbReference type="PANTHER" id="PTHR36508:SF1">
    <property type="entry name" value="PROTEIN SLYX"/>
    <property type="match status" value="1"/>
</dbReference>
<evidence type="ECO:0008006" key="3">
    <source>
        <dbReference type="Google" id="ProtNLM"/>
    </source>
</evidence>
<dbReference type="AlphaFoldDB" id="A0A160MYF4"/>
<dbReference type="RefSeq" id="WP_063670685.1">
    <property type="nucleotide sequence ID" value="NZ_CP014841.1"/>
</dbReference>
<evidence type="ECO:0000313" key="1">
    <source>
        <dbReference type="EMBL" id="AND68280.1"/>
    </source>
</evidence>
<evidence type="ECO:0000313" key="2">
    <source>
        <dbReference type="Proteomes" id="UP000077255"/>
    </source>
</evidence>
<dbReference type="STRING" id="445710.ATSB10_08260"/>
<organism evidence="1 2">
    <name type="scientific">Dyella thiooxydans</name>
    <dbReference type="NCBI Taxonomy" id="445710"/>
    <lineage>
        <taxon>Bacteria</taxon>
        <taxon>Pseudomonadati</taxon>
        <taxon>Pseudomonadota</taxon>
        <taxon>Gammaproteobacteria</taxon>
        <taxon>Lysobacterales</taxon>
        <taxon>Rhodanobacteraceae</taxon>
        <taxon>Dyella</taxon>
    </lineage>
</organism>
<dbReference type="Proteomes" id="UP000077255">
    <property type="component" value="Chromosome"/>
</dbReference>
<dbReference type="PATRIC" id="fig|445710.3.peg.825"/>
<accession>A0A160MYF4</accession>
<name>A0A160MYF4_9GAMM</name>
<dbReference type="InterPro" id="IPR007236">
    <property type="entry name" value="SlyX"/>
</dbReference>
<sequence length="74" mass="8180">MASDRPDLEQRLTELEVRLTFIDDTVHALGTADAEQALRIAALERIVRDLRTELASVRVGAGSDAQDEPPPPHY</sequence>
<reference evidence="1 2" key="1">
    <citation type="submission" date="2016-02" db="EMBL/GenBank/DDBJ databases">
        <title>Complete genome sequencing and analysis of ATSB10, Dyella thiooxydans isolated from rhizosphere soil of sunflower (Helianthus annuus L.).</title>
        <authorList>
            <person name="Lee Y."/>
            <person name="Hwangbo K."/>
            <person name="Chung H."/>
            <person name="Yoo J."/>
            <person name="Kim K.Y."/>
            <person name="Sa T.M."/>
            <person name="Um Y."/>
            <person name="Madhaiyan M."/>
        </authorList>
    </citation>
    <scope>NUCLEOTIDE SEQUENCE [LARGE SCALE GENOMIC DNA]</scope>
    <source>
        <strain evidence="1 2">ATSB10</strain>
    </source>
</reference>
<proteinExistence type="predicted"/>
<dbReference type="PANTHER" id="PTHR36508">
    <property type="entry name" value="PROTEIN SLYX"/>
    <property type="match status" value="1"/>
</dbReference>
<dbReference type="Pfam" id="PF04102">
    <property type="entry name" value="SlyX"/>
    <property type="match status" value="1"/>
</dbReference>
<dbReference type="KEGG" id="dtx:ATSB10_08260"/>
<dbReference type="EMBL" id="CP014841">
    <property type="protein sequence ID" value="AND68280.1"/>
    <property type="molecule type" value="Genomic_DNA"/>
</dbReference>
<protein>
    <recommendedName>
        <fullName evidence="3">Protein SlyX homolog</fullName>
    </recommendedName>
</protein>
<dbReference type="Gene3D" id="1.20.5.300">
    <property type="match status" value="1"/>
</dbReference>